<evidence type="ECO:0000313" key="1">
    <source>
        <dbReference type="EMBL" id="GKU88134.1"/>
    </source>
</evidence>
<protein>
    <submittedName>
        <fullName evidence="1">Uncharacterized protein</fullName>
    </submittedName>
</protein>
<accession>A0AAV5HSK6</accession>
<evidence type="ECO:0000313" key="2">
    <source>
        <dbReference type="Proteomes" id="UP001054252"/>
    </source>
</evidence>
<gene>
    <name evidence="1" type="ORF">SLEP1_g2435</name>
</gene>
<reference evidence="1 2" key="1">
    <citation type="journal article" date="2021" name="Commun. Biol.">
        <title>The genome of Shorea leprosula (Dipterocarpaceae) highlights the ecological relevance of drought in aseasonal tropical rainforests.</title>
        <authorList>
            <person name="Ng K.K.S."/>
            <person name="Kobayashi M.J."/>
            <person name="Fawcett J.A."/>
            <person name="Hatakeyama M."/>
            <person name="Paape T."/>
            <person name="Ng C.H."/>
            <person name="Ang C.C."/>
            <person name="Tnah L.H."/>
            <person name="Lee C.T."/>
            <person name="Nishiyama T."/>
            <person name="Sese J."/>
            <person name="O'Brien M.J."/>
            <person name="Copetti D."/>
            <person name="Mohd Noor M.I."/>
            <person name="Ong R.C."/>
            <person name="Putra M."/>
            <person name="Sireger I.Z."/>
            <person name="Indrioko S."/>
            <person name="Kosugi Y."/>
            <person name="Izuno A."/>
            <person name="Isagi Y."/>
            <person name="Lee S.L."/>
            <person name="Shimizu K.K."/>
        </authorList>
    </citation>
    <scope>NUCLEOTIDE SEQUENCE [LARGE SCALE GENOMIC DNA]</scope>
    <source>
        <strain evidence="1">214</strain>
    </source>
</reference>
<keyword evidence="2" id="KW-1185">Reference proteome</keyword>
<dbReference type="EMBL" id="BPVZ01000002">
    <property type="protein sequence ID" value="GKU88134.1"/>
    <property type="molecule type" value="Genomic_DNA"/>
</dbReference>
<comment type="caution">
    <text evidence="1">The sequence shown here is derived from an EMBL/GenBank/DDBJ whole genome shotgun (WGS) entry which is preliminary data.</text>
</comment>
<name>A0AAV5HSK6_9ROSI</name>
<dbReference type="AlphaFoldDB" id="A0AAV5HSK6"/>
<dbReference type="Proteomes" id="UP001054252">
    <property type="component" value="Unassembled WGS sequence"/>
</dbReference>
<sequence>MRGDYYYLLKSNPVPSYWFYPVQHYPKLHFKRALNSL</sequence>
<proteinExistence type="predicted"/>
<organism evidence="1 2">
    <name type="scientific">Rubroshorea leprosula</name>
    <dbReference type="NCBI Taxonomy" id="152421"/>
    <lineage>
        <taxon>Eukaryota</taxon>
        <taxon>Viridiplantae</taxon>
        <taxon>Streptophyta</taxon>
        <taxon>Embryophyta</taxon>
        <taxon>Tracheophyta</taxon>
        <taxon>Spermatophyta</taxon>
        <taxon>Magnoliopsida</taxon>
        <taxon>eudicotyledons</taxon>
        <taxon>Gunneridae</taxon>
        <taxon>Pentapetalae</taxon>
        <taxon>rosids</taxon>
        <taxon>malvids</taxon>
        <taxon>Malvales</taxon>
        <taxon>Dipterocarpaceae</taxon>
        <taxon>Rubroshorea</taxon>
    </lineage>
</organism>